<keyword evidence="2" id="KW-1185">Reference proteome</keyword>
<evidence type="ECO:0000313" key="2">
    <source>
        <dbReference type="Proteomes" id="UP001055879"/>
    </source>
</evidence>
<name>A0ACB8XGH9_ARCLA</name>
<gene>
    <name evidence="1" type="ORF">L6452_44659</name>
</gene>
<comment type="caution">
    <text evidence="1">The sequence shown here is derived from an EMBL/GenBank/DDBJ whole genome shotgun (WGS) entry which is preliminary data.</text>
</comment>
<dbReference type="Proteomes" id="UP001055879">
    <property type="component" value="Linkage Group LG18"/>
</dbReference>
<reference evidence="2" key="1">
    <citation type="journal article" date="2022" name="Mol. Ecol. Resour.">
        <title>The genomes of chicory, endive, great burdock and yacon provide insights into Asteraceae palaeo-polyploidization history and plant inulin production.</title>
        <authorList>
            <person name="Fan W."/>
            <person name="Wang S."/>
            <person name="Wang H."/>
            <person name="Wang A."/>
            <person name="Jiang F."/>
            <person name="Liu H."/>
            <person name="Zhao H."/>
            <person name="Xu D."/>
            <person name="Zhang Y."/>
        </authorList>
    </citation>
    <scope>NUCLEOTIDE SEQUENCE [LARGE SCALE GENOMIC DNA]</scope>
    <source>
        <strain evidence="2">cv. Niubang</strain>
    </source>
</reference>
<reference evidence="1 2" key="2">
    <citation type="journal article" date="2022" name="Mol. Ecol. Resour.">
        <title>The genomes of chicory, endive, great burdock and yacon provide insights into Asteraceae paleo-polyploidization history and plant inulin production.</title>
        <authorList>
            <person name="Fan W."/>
            <person name="Wang S."/>
            <person name="Wang H."/>
            <person name="Wang A."/>
            <person name="Jiang F."/>
            <person name="Liu H."/>
            <person name="Zhao H."/>
            <person name="Xu D."/>
            <person name="Zhang Y."/>
        </authorList>
    </citation>
    <scope>NUCLEOTIDE SEQUENCE [LARGE SCALE GENOMIC DNA]</scope>
    <source>
        <strain evidence="2">cv. Niubang</strain>
    </source>
</reference>
<accession>A0ACB8XGH9</accession>
<proteinExistence type="predicted"/>
<evidence type="ECO:0000313" key="1">
    <source>
        <dbReference type="EMBL" id="KAI3666021.1"/>
    </source>
</evidence>
<sequence>MAGGGGKRRQETTGCGAGDAKDDKMIINQIMLRFRPIAPRPVTIESSVGSVPLKDIGMVTMKRAKRKYVRVKKKKMMRAGECNLTVNDDENWMNLDKSVAMLEVSNGNEFVVTDPVKKVPDWISFDVSRSNNNIIGSLITTPAPSSLDLHEVDLSIPVKRDQVVESWITIESVTGACDDSRRLRCTDDEILKDLEMDNCPGFTSNSYDEVEWVNLAYRRMVDPKRDGGSEPPEVVLWLGVKVEKSMVEYSWPGFSCRVRVVYQLSSSEMKKKQMTVPCDVWKMDSGGYAWRLDVKAALSLGRLN</sequence>
<dbReference type="EMBL" id="CM042064">
    <property type="protein sequence ID" value="KAI3666021.1"/>
    <property type="molecule type" value="Genomic_DNA"/>
</dbReference>
<organism evidence="1 2">
    <name type="scientific">Arctium lappa</name>
    <name type="common">Greater burdock</name>
    <name type="synonym">Lappa major</name>
    <dbReference type="NCBI Taxonomy" id="4217"/>
    <lineage>
        <taxon>Eukaryota</taxon>
        <taxon>Viridiplantae</taxon>
        <taxon>Streptophyta</taxon>
        <taxon>Embryophyta</taxon>
        <taxon>Tracheophyta</taxon>
        <taxon>Spermatophyta</taxon>
        <taxon>Magnoliopsida</taxon>
        <taxon>eudicotyledons</taxon>
        <taxon>Gunneridae</taxon>
        <taxon>Pentapetalae</taxon>
        <taxon>asterids</taxon>
        <taxon>campanulids</taxon>
        <taxon>Asterales</taxon>
        <taxon>Asteraceae</taxon>
        <taxon>Carduoideae</taxon>
        <taxon>Cardueae</taxon>
        <taxon>Arctiinae</taxon>
        <taxon>Arctium</taxon>
    </lineage>
</organism>
<protein>
    <submittedName>
        <fullName evidence="1">Uncharacterized protein</fullName>
    </submittedName>
</protein>